<evidence type="ECO:0000256" key="2">
    <source>
        <dbReference type="ARBA" id="ARBA00022603"/>
    </source>
</evidence>
<evidence type="ECO:0000313" key="13">
    <source>
        <dbReference type="RefSeq" id="XP_031766311.2"/>
    </source>
</evidence>
<comment type="catalytic activity">
    <reaction evidence="8">
        <text>N-terminal L-seryl-L-prolyl-L-lysyl-[protein] + 3 S-adenosyl-L-methionine = N-terminal N,N,N-trimethyl-L-seryl-L-prolyl-L-lysyl-[protein] + 3 S-adenosyl-L-homocysteine + 3 H(+)</text>
        <dbReference type="Rhea" id="RHEA:54724"/>
        <dbReference type="Rhea" id="RHEA-COMP:13789"/>
        <dbReference type="Rhea" id="RHEA-COMP:13973"/>
        <dbReference type="ChEBI" id="CHEBI:15378"/>
        <dbReference type="ChEBI" id="CHEBI:57856"/>
        <dbReference type="ChEBI" id="CHEBI:59789"/>
        <dbReference type="ChEBI" id="CHEBI:138061"/>
        <dbReference type="ChEBI" id="CHEBI:138317"/>
        <dbReference type="EC" id="2.1.1.244"/>
    </reaction>
</comment>
<dbReference type="FunCoup" id="A0A6J3C1V1">
    <property type="interactions" value="1532"/>
</dbReference>
<dbReference type="PROSITE" id="PS01131">
    <property type="entry name" value="RRNA_A_DIMETH"/>
    <property type="match status" value="1"/>
</dbReference>
<evidence type="ECO:0000256" key="3">
    <source>
        <dbReference type="ARBA" id="ARBA00022679"/>
    </source>
</evidence>
<name>A0A6J3C1V1_GALME</name>
<evidence type="ECO:0000256" key="11">
    <source>
        <dbReference type="PIRSR" id="PIRSR016958-1"/>
    </source>
</evidence>
<proteinExistence type="inferred from homology"/>
<dbReference type="Gene3D" id="3.40.50.150">
    <property type="entry name" value="Vaccinia Virus protein VP39"/>
    <property type="match status" value="1"/>
</dbReference>
<dbReference type="GeneID" id="116413134"/>
<evidence type="ECO:0000256" key="1">
    <source>
        <dbReference type="ARBA" id="ARBA00009059"/>
    </source>
</evidence>
<evidence type="ECO:0000256" key="7">
    <source>
        <dbReference type="ARBA" id="ARBA00043129"/>
    </source>
</evidence>
<accession>A0A6J3C1V1</accession>
<feature type="binding site" evidence="11">
    <location>
        <position position="80"/>
    </location>
    <ligand>
        <name>S-adenosyl-L-methionine</name>
        <dbReference type="ChEBI" id="CHEBI:59789"/>
    </ligand>
</feature>
<feature type="binding site" evidence="11">
    <location>
        <begin position="125"/>
        <end position="126"/>
    </location>
    <ligand>
        <name>S-adenosyl-L-methionine</name>
        <dbReference type="ChEBI" id="CHEBI:59789"/>
    </ligand>
</feature>
<evidence type="ECO:0000256" key="8">
    <source>
        <dbReference type="ARBA" id="ARBA00047306"/>
    </source>
</evidence>
<evidence type="ECO:0000313" key="12">
    <source>
        <dbReference type="Proteomes" id="UP001652740"/>
    </source>
</evidence>
<dbReference type="GO" id="GO:0032259">
    <property type="term" value="P:methylation"/>
    <property type="evidence" value="ECO:0007669"/>
    <property type="project" value="UniProtKB-KW"/>
</dbReference>
<protein>
    <recommendedName>
        <fullName evidence="6">Alpha N-terminal protein methyltransferase 1</fullName>
        <ecNumber evidence="5">2.1.1.244</ecNumber>
    </recommendedName>
    <alternativeName>
        <fullName evidence="7">X-Pro-Lys N-terminal protein methyltransferase 1</fullName>
    </alternativeName>
</protein>
<evidence type="ECO:0000256" key="9">
    <source>
        <dbReference type="ARBA" id="ARBA00047885"/>
    </source>
</evidence>
<evidence type="ECO:0000256" key="6">
    <source>
        <dbReference type="ARBA" id="ARBA00039449"/>
    </source>
</evidence>
<evidence type="ECO:0000256" key="5">
    <source>
        <dbReference type="ARBA" id="ARBA00039112"/>
    </source>
</evidence>
<comment type="similarity">
    <text evidence="1">Belongs to the methyltransferase superfamily. NTM1 family.</text>
</comment>
<dbReference type="Pfam" id="PF05891">
    <property type="entry name" value="Methyltransf_PK"/>
    <property type="match status" value="1"/>
</dbReference>
<evidence type="ECO:0000256" key="10">
    <source>
        <dbReference type="ARBA" id="ARBA00048167"/>
    </source>
</evidence>
<evidence type="ECO:0000256" key="4">
    <source>
        <dbReference type="ARBA" id="ARBA00022691"/>
    </source>
</evidence>
<dbReference type="RefSeq" id="XP_031766311.2">
    <property type="nucleotide sequence ID" value="XM_031910451.2"/>
</dbReference>
<dbReference type="GO" id="GO:0005737">
    <property type="term" value="C:cytoplasm"/>
    <property type="evidence" value="ECO:0007669"/>
    <property type="project" value="TreeGrafter"/>
</dbReference>
<dbReference type="InterPro" id="IPR029063">
    <property type="entry name" value="SAM-dependent_MTases_sf"/>
</dbReference>
<organism evidence="12 13">
    <name type="scientific">Galleria mellonella</name>
    <name type="common">Greater wax moth</name>
    <dbReference type="NCBI Taxonomy" id="7137"/>
    <lineage>
        <taxon>Eukaryota</taxon>
        <taxon>Metazoa</taxon>
        <taxon>Ecdysozoa</taxon>
        <taxon>Arthropoda</taxon>
        <taxon>Hexapoda</taxon>
        <taxon>Insecta</taxon>
        <taxon>Pterygota</taxon>
        <taxon>Neoptera</taxon>
        <taxon>Endopterygota</taxon>
        <taxon>Lepidoptera</taxon>
        <taxon>Glossata</taxon>
        <taxon>Ditrysia</taxon>
        <taxon>Pyraloidea</taxon>
        <taxon>Pyralidae</taxon>
        <taxon>Galleriinae</taxon>
        <taxon>Galleria</taxon>
    </lineage>
</organism>
<dbReference type="InterPro" id="IPR008576">
    <property type="entry name" value="MeTrfase_NTM1"/>
</dbReference>
<reference evidence="13" key="1">
    <citation type="submission" date="2025-08" db="UniProtKB">
        <authorList>
            <consortium name="RefSeq"/>
        </authorList>
    </citation>
    <scope>IDENTIFICATION</scope>
    <source>
        <tissue evidence="13">Whole larvae</tissue>
    </source>
</reference>
<keyword evidence="4 11" id="KW-0949">S-adenosyl-L-methionine</keyword>
<feature type="binding site" evidence="11">
    <location>
        <position position="75"/>
    </location>
    <ligand>
        <name>S-adenosyl-L-methionine</name>
        <dbReference type="ChEBI" id="CHEBI:59789"/>
    </ligand>
</feature>
<comment type="catalytic activity">
    <reaction evidence="10">
        <text>N-terminal L-alanyl-L-prolyl-L-lysyl-[protein] + 3 S-adenosyl-L-methionine = N-terminal N,N,N-trimethyl-L-alanyl-L-prolyl-L-lysyl-[protein] + 3 S-adenosyl-L-homocysteine + 3 H(+)</text>
        <dbReference type="Rhea" id="RHEA:54712"/>
        <dbReference type="Rhea" id="RHEA-COMP:13785"/>
        <dbReference type="Rhea" id="RHEA-COMP:13971"/>
        <dbReference type="ChEBI" id="CHEBI:15378"/>
        <dbReference type="ChEBI" id="CHEBI:57856"/>
        <dbReference type="ChEBI" id="CHEBI:59789"/>
        <dbReference type="ChEBI" id="CHEBI:138057"/>
        <dbReference type="ChEBI" id="CHEBI:138315"/>
        <dbReference type="EC" id="2.1.1.244"/>
    </reaction>
</comment>
<dbReference type="InParanoid" id="A0A6J3C1V1"/>
<dbReference type="SUPFAM" id="SSF53335">
    <property type="entry name" value="S-adenosyl-L-methionine-dependent methyltransferases"/>
    <property type="match status" value="1"/>
</dbReference>
<dbReference type="Proteomes" id="UP001652740">
    <property type="component" value="Unplaced"/>
</dbReference>
<dbReference type="KEGG" id="gmw:116413134"/>
<comment type="catalytic activity">
    <reaction evidence="9">
        <text>N-terminal L-prolyl-L-prolyl-L-lysyl-[protein] + 2 S-adenosyl-L-methionine = N-terminal N,N-dimethyl-L-prolyl-L-prolyl-L-lysyl-[protein] + 2 S-adenosyl-L-homocysteine + 2 H(+)</text>
        <dbReference type="Rhea" id="RHEA:54736"/>
        <dbReference type="Rhea" id="RHEA-COMP:13787"/>
        <dbReference type="Rhea" id="RHEA-COMP:13974"/>
        <dbReference type="ChEBI" id="CHEBI:15378"/>
        <dbReference type="ChEBI" id="CHEBI:57856"/>
        <dbReference type="ChEBI" id="CHEBI:59789"/>
        <dbReference type="ChEBI" id="CHEBI:138059"/>
        <dbReference type="ChEBI" id="CHEBI:138318"/>
        <dbReference type="EC" id="2.1.1.244"/>
    </reaction>
</comment>
<dbReference type="PIRSF" id="PIRSF016958">
    <property type="entry name" value="DUF858_MeTrfase_lik"/>
    <property type="match status" value="1"/>
</dbReference>
<keyword evidence="12" id="KW-1185">Reference proteome</keyword>
<dbReference type="EC" id="2.1.1.244" evidence="5"/>
<gene>
    <name evidence="13" type="primary">LOC116413134</name>
</gene>
<keyword evidence="3" id="KW-0808">Transferase</keyword>
<dbReference type="InterPro" id="IPR020596">
    <property type="entry name" value="rRNA_Ade_Mease_Trfase_CS"/>
</dbReference>
<sequence>MIEKVINIIYRKMTMENKFYTRAACYWAKVPATIDGVLGGFGHISDIDIVGSRDFLNKIKELDKHPDSKLALDCGAGIGRVTKNLLIPQFEKVDLVEQDEKFINTAKQLIGEDNANLGTVYKIGLQNFKPQKRYDVIWCQWVLGHLNDYDLIGFLERCREALNENGIIIVKENITTYNELEYDDDDSSVTRSCNLMIRIFKEAQLDIVLTDIQANLPADLYPVYMFALIPMQKIL</sequence>
<dbReference type="AlphaFoldDB" id="A0A6J3C1V1"/>
<feature type="binding site" evidence="11">
    <location>
        <position position="140"/>
    </location>
    <ligand>
        <name>S-adenosyl-L-methionine</name>
        <dbReference type="ChEBI" id="CHEBI:59789"/>
    </ligand>
</feature>
<keyword evidence="2" id="KW-0489">Methyltransferase</keyword>
<dbReference type="CDD" id="cd02440">
    <property type="entry name" value="AdoMet_MTases"/>
    <property type="match status" value="1"/>
</dbReference>
<dbReference type="PANTHER" id="PTHR12753">
    <property type="entry name" value="AD-003 - RELATED"/>
    <property type="match status" value="1"/>
</dbReference>
<dbReference type="GO" id="GO:0071885">
    <property type="term" value="F:N-terminal protein N-methyltransferase activity"/>
    <property type="evidence" value="ECO:0007669"/>
    <property type="project" value="UniProtKB-EC"/>
</dbReference>
<dbReference type="PANTHER" id="PTHR12753:SF0">
    <property type="entry name" value="ALPHA N-TERMINAL PROTEIN METHYLTRANSFERASE 1"/>
    <property type="match status" value="1"/>
</dbReference>